<name>A0A3P7QY23_DIBLA</name>
<dbReference type="AlphaFoldDB" id="A0A3P7QY23"/>
<dbReference type="Proteomes" id="UP000281553">
    <property type="component" value="Unassembled WGS sequence"/>
</dbReference>
<gene>
    <name evidence="1" type="ORF">DILT_LOCUS16466</name>
</gene>
<sequence length="96" mass="10634">MTPKLRKSSKIFVKPNCTKAFRAAQNKEVDRCLIEPYGRISKICDVDPFFDVQHNAKIRAVNFVAGEMEASDAINDEKATDAVARGSSKSSKRTGK</sequence>
<keyword evidence="2" id="KW-1185">Reference proteome</keyword>
<proteinExistence type="predicted"/>
<reference evidence="1 2" key="1">
    <citation type="submission" date="2018-11" db="EMBL/GenBank/DDBJ databases">
        <authorList>
            <consortium name="Pathogen Informatics"/>
        </authorList>
    </citation>
    <scope>NUCLEOTIDE SEQUENCE [LARGE SCALE GENOMIC DNA]</scope>
</reference>
<organism evidence="1 2">
    <name type="scientific">Dibothriocephalus latus</name>
    <name type="common">Fish tapeworm</name>
    <name type="synonym">Diphyllobothrium latum</name>
    <dbReference type="NCBI Taxonomy" id="60516"/>
    <lineage>
        <taxon>Eukaryota</taxon>
        <taxon>Metazoa</taxon>
        <taxon>Spiralia</taxon>
        <taxon>Lophotrochozoa</taxon>
        <taxon>Platyhelminthes</taxon>
        <taxon>Cestoda</taxon>
        <taxon>Eucestoda</taxon>
        <taxon>Diphyllobothriidea</taxon>
        <taxon>Diphyllobothriidae</taxon>
        <taxon>Dibothriocephalus</taxon>
    </lineage>
</organism>
<evidence type="ECO:0000313" key="2">
    <source>
        <dbReference type="Proteomes" id="UP000281553"/>
    </source>
</evidence>
<protein>
    <submittedName>
        <fullName evidence="1">Uncharacterized protein</fullName>
    </submittedName>
</protein>
<accession>A0A3P7QY23</accession>
<dbReference type="EMBL" id="UYRU01084979">
    <property type="protein sequence ID" value="VDN34249.1"/>
    <property type="molecule type" value="Genomic_DNA"/>
</dbReference>
<evidence type="ECO:0000313" key="1">
    <source>
        <dbReference type="EMBL" id="VDN34249.1"/>
    </source>
</evidence>